<comment type="caution">
    <text evidence="1">The sequence shown here is derived from an EMBL/GenBank/DDBJ whole genome shotgun (WGS) entry which is preliminary data.</text>
</comment>
<proteinExistence type="predicted"/>
<dbReference type="Pfam" id="PF15781">
    <property type="entry name" value="ParE-like_toxin"/>
    <property type="match status" value="1"/>
</dbReference>
<organism evidence="1 2">
    <name type="scientific">Thiovibrio frasassiensis</name>
    <dbReference type="NCBI Taxonomy" id="2984131"/>
    <lineage>
        <taxon>Bacteria</taxon>
        <taxon>Pseudomonadati</taxon>
        <taxon>Thermodesulfobacteriota</taxon>
        <taxon>Desulfobulbia</taxon>
        <taxon>Desulfobulbales</taxon>
        <taxon>Thiovibrionaceae</taxon>
        <taxon>Thiovibrio</taxon>
    </lineage>
</organism>
<dbReference type="AlphaFoldDB" id="A0A9X4RQR7"/>
<keyword evidence="2" id="KW-1185">Reference proteome</keyword>
<dbReference type="InterPro" id="IPR031552">
    <property type="entry name" value="ParE-like_toxin"/>
</dbReference>
<dbReference type="EMBL" id="JAPHEH010000001">
    <property type="protein sequence ID" value="MDG4476512.1"/>
    <property type="molecule type" value="Genomic_DNA"/>
</dbReference>
<evidence type="ECO:0000313" key="2">
    <source>
        <dbReference type="Proteomes" id="UP001154240"/>
    </source>
</evidence>
<dbReference type="InterPro" id="IPR035093">
    <property type="entry name" value="RelE/ParE_toxin_dom_sf"/>
</dbReference>
<dbReference type="Proteomes" id="UP001154240">
    <property type="component" value="Unassembled WGS sequence"/>
</dbReference>
<gene>
    <name evidence="1" type="ORF">OLX77_10145</name>
</gene>
<sequence>MKIYQSRSFAQKVKKLNKTEKTTLDNEIKTIISNPKIGIEKKGDLRGIFVHKFKIQSTQHLLAYRFTETTLELIMLGQHENYYRDLKNYTKQG</sequence>
<accession>A0A9X4RQR7</accession>
<evidence type="ECO:0000313" key="1">
    <source>
        <dbReference type="EMBL" id="MDG4476512.1"/>
    </source>
</evidence>
<name>A0A9X4RQR7_9BACT</name>
<reference evidence="1" key="1">
    <citation type="journal article" date="2022" name="bioRxiv">
        <title>Thiovibrio frasassiensisgen. nov., sp. nov., an autotrophic, elemental sulfur disproportionating bacterium isolated from sulfidic karst sediment, and proposal of Thiovibrionaceae fam. nov.</title>
        <authorList>
            <person name="Aronson H."/>
            <person name="Thomas C."/>
            <person name="Bhattacharyya M."/>
            <person name="Eckstein S."/>
            <person name="Jensen S."/>
            <person name="Barco R."/>
            <person name="Macalady J."/>
            <person name="Amend J."/>
        </authorList>
    </citation>
    <scope>NUCLEOTIDE SEQUENCE</scope>
    <source>
        <strain evidence="1">RS19-109</strain>
    </source>
</reference>
<reference evidence="1" key="2">
    <citation type="submission" date="2022-10" db="EMBL/GenBank/DDBJ databases">
        <authorList>
            <person name="Aronson H.S."/>
        </authorList>
    </citation>
    <scope>NUCLEOTIDE SEQUENCE</scope>
    <source>
        <strain evidence="1">RS19-109</strain>
    </source>
</reference>
<protein>
    <submittedName>
        <fullName evidence="1">Type II toxin-antitoxin system RelE/ParE family toxin</fullName>
    </submittedName>
</protein>
<dbReference type="SUPFAM" id="SSF143011">
    <property type="entry name" value="RelE-like"/>
    <property type="match status" value="1"/>
</dbReference>
<dbReference type="RefSeq" id="WP_307633478.1">
    <property type="nucleotide sequence ID" value="NZ_JAPHEH010000001.1"/>
</dbReference>